<gene>
    <name evidence="1" type="ORF">QFC19_000564</name>
</gene>
<organism evidence="1 2">
    <name type="scientific">Naganishia cerealis</name>
    <dbReference type="NCBI Taxonomy" id="610337"/>
    <lineage>
        <taxon>Eukaryota</taxon>
        <taxon>Fungi</taxon>
        <taxon>Dikarya</taxon>
        <taxon>Basidiomycota</taxon>
        <taxon>Agaricomycotina</taxon>
        <taxon>Tremellomycetes</taxon>
        <taxon>Filobasidiales</taxon>
        <taxon>Filobasidiaceae</taxon>
        <taxon>Naganishia</taxon>
    </lineage>
</organism>
<evidence type="ECO:0000313" key="1">
    <source>
        <dbReference type="EMBL" id="KAJ9112548.1"/>
    </source>
</evidence>
<evidence type="ECO:0000313" key="2">
    <source>
        <dbReference type="Proteomes" id="UP001241377"/>
    </source>
</evidence>
<accession>A0ACC2WMC1</accession>
<protein>
    <submittedName>
        <fullName evidence="1">Uncharacterized protein</fullName>
    </submittedName>
</protein>
<reference evidence="1" key="1">
    <citation type="submission" date="2023-04" db="EMBL/GenBank/DDBJ databases">
        <title>Draft Genome sequencing of Naganishia species isolated from polar environments using Oxford Nanopore Technology.</title>
        <authorList>
            <person name="Leo P."/>
            <person name="Venkateswaran K."/>
        </authorList>
    </citation>
    <scope>NUCLEOTIDE SEQUENCE</scope>
    <source>
        <strain evidence="1">MNA-CCFEE 5261</strain>
    </source>
</reference>
<proteinExistence type="predicted"/>
<name>A0ACC2WMC1_9TREE</name>
<keyword evidence="2" id="KW-1185">Reference proteome</keyword>
<comment type="caution">
    <text evidence="1">The sequence shown here is derived from an EMBL/GenBank/DDBJ whole genome shotgun (WGS) entry which is preliminary data.</text>
</comment>
<sequence>MSWNPRLTGDLTHFAASLTSWLPALTADANLSNDERFHLSRDLAGHPQLVTYVASYPSFQCLPTKQFLKARAQAVVERFPTLKARILDSQTTKPKWDLLSDEQVERGLEGQVTDVVLDRLTTESSTAVPAEGENDRQVSRRLETIFTNELNDTQPLQVRSGGLLWRVVRYHFREEDGIDSKKPQPAFIALTINHLISDGRSGQALLNALVEPTPTSTLDSWLDPASSHSPSYQPCLAPSLESTINCSPSIAYILATIWTELVIPALPRFLARWISSALCWPGKPPCNTSTTMVSDKEAQRFEHFHLTSRQLHTLKTLGKRNGVATLHPTLQIAAMIALWIVIDSVPSAKSCQHRKCGSKVLDIVHDALISVRSSTLGHPLISGNYCAVLGSRLRCPSSDDDIHFWTSVKDYASWLHSDAGRKRGLDVFGSLRFIPDRQNRVHADSVEPTGWEEFLLARAKRAPTESLTVSNLGHMACPPNATGIAWCQSATIMQCPFMLNVVGHHEGLDVTFCWRKGAWAEHDGGPDPGDDFAEMYRKVLHTLTSIGEEHDSIKETDLSFLEIRARVQRKLNEEEA</sequence>
<dbReference type="EMBL" id="JASBWR010000004">
    <property type="protein sequence ID" value="KAJ9112548.1"/>
    <property type="molecule type" value="Genomic_DNA"/>
</dbReference>
<dbReference type="Proteomes" id="UP001241377">
    <property type="component" value="Unassembled WGS sequence"/>
</dbReference>